<evidence type="ECO:0000256" key="3">
    <source>
        <dbReference type="ARBA" id="ARBA00023125"/>
    </source>
</evidence>
<name>A0A517RIB5_9PLAN</name>
<dbReference type="Proteomes" id="UP000317171">
    <property type="component" value="Chromosome"/>
</dbReference>
<keyword evidence="2" id="KW-0805">Transcription regulation</keyword>
<evidence type="ECO:0000313" key="5">
    <source>
        <dbReference type="EMBL" id="QDT43618.1"/>
    </source>
</evidence>
<keyword evidence="6" id="KW-1185">Reference proteome</keyword>
<dbReference type="KEGG" id="gaz:Pan241w_37200"/>
<keyword evidence="4" id="KW-0804">Transcription</keyword>
<accession>A0A517RIB5</accession>
<dbReference type="GO" id="GO:0003677">
    <property type="term" value="F:DNA binding"/>
    <property type="evidence" value="ECO:0007669"/>
    <property type="project" value="UniProtKB-KW"/>
</dbReference>
<organism evidence="5 6">
    <name type="scientific">Gimesia alba</name>
    <dbReference type="NCBI Taxonomy" id="2527973"/>
    <lineage>
        <taxon>Bacteria</taxon>
        <taxon>Pseudomonadati</taxon>
        <taxon>Planctomycetota</taxon>
        <taxon>Planctomycetia</taxon>
        <taxon>Planctomycetales</taxon>
        <taxon>Planctomycetaceae</taxon>
        <taxon>Gimesia</taxon>
    </lineage>
</organism>
<dbReference type="SUPFAM" id="SSF46785">
    <property type="entry name" value="Winged helix' DNA-binding domain"/>
    <property type="match status" value="1"/>
</dbReference>
<protein>
    <submittedName>
        <fullName evidence="5">Penicillinase repressor</fullName>
    </submittedName>
</protein>
<dbReference type="InterPro" id="IPR036390">
    <property type="entry name" value="WH_DNA-bd_sf"/>
</dbReference>
<evidence type="ECO:0000313" key="6">
    <source>
        <dbReference type="Proteomes" id="UP000317171"/>
    </source>
</evidence>
<dbReference type="EMBL" id="CP036269">
    <property type="protein sequence ID" value="QDT43618.1"/>
    <property type="molecule type" value="Genomic_DNA"/>
</dbReference>
<comment type="similarity">
    <text evidence="1">Belongs to the BlaI transcriptional regulatory family.</text>
</comment>
<keyword evidence="3" id="KW-0238">DNA-binding</keyword>
<evidence type="ECO:0000256" key="4">
    <source>
        <dbReference type="ARBA" id="ARBA00023163"/>
    </source>
</evidence>
<dbReference type="OrthoDB" id="280196at2"/>
<dbReference type="AlphaFoldDB" id="A0A517RIB5"/>
<dbReference type="Gene3D" id="1.10.10.10">
    <property type="entry name" value="Winged helix-like DNA-binding domain superfamily/Winged helix DNA-binding domain"/>
    <property type="match status" value="1"/>
</dbReference>
<reference evidence="5 6" key="1">
    <citation type="submission" date="2019-02" db="EMBL/GenBank/DDBJ databases">
        <title>Deep-cultivation of Planctomycetes and their phenomic and genomic characterization uncovers novel biology.</title>
        <authorList>
            <person name="Wiegand S."/>
            <person name="Jogler M."/>
            <person name="Boedeker C."/>
            <person name="Pinto D."/>
            <person name="Vollmers J."/>
            <person name="Rivas-Marin E."/>
            <person name="Kohn T."/>
            <person name="Peeters S.H."/>
            <person name="Heuer A."/>
            <person name="Rast P."/>
            <person name="Oberbeckmann S."/>
            <person name="Bunk B."/>
            <person name="Jeske O."/>
            <person name="Meyerdierks A."/>
            <person name="Storesund J.E."/>
            <person name="Kallscheuer N."/>
            <person name="Luecker S."/>
            <person name="Lage O.M."/>
            <person name="Pohl T."/>
            <person name="Merkel B.J."/>
            <person name="Hornburger P."/>
            <person name="Mueller R.-W."/>
            <person name="Bruemmer F."/>
            <person name="Labrenz M."/>
            <person name="Spormann A.M."/>
            <person name="Op den Camp H."/>
            <person name="Overmann J."/>
            <person name="Amann R."/>
            <person name="Jetten M.S.M."/>
            <person name="Mascher T."/>
            <person name="Medema M.H."/>
            <person name="Devos D.P."/>
            <person name="Kaster A.-K."/>
            <person name="Ovreas L."/>
            <person name="Rohde M."/>
            <person name="Galperin M.Y."/>
            <person name="Jogler C."/>
        </authorList>
    </citation>
    <scope>NUCLEOTIDE SEQUENCE [LARGE SCALE GENOMIC DNA]</scope>
    <source>
        <strain evidence="5 6">Pan241w</strain>
    </source>
</reference>
<dbReference type="GO" id="GO:0045892">
    <property type="term" value="P:negative regulation of DNA-templated transcription"/>
    <property type="evidence" value="ECO:0007669"/>
    <property type="project" value="InterPro"/>
</dbReference>
<sequence>MPRPPSSQLTEVELQILCILWEKQAATARQIHNSLSEDRNTNYSTTVKMLSVMLGKKLVKRDETVHPQIYRPAATQQRTQQKMLKDLISKVYNGSTGSLVLQALSSQKTSPQELSEIRQLLDELEENEK</sequence>
<dbReference type="RefSeq" id="WP_145218430.1">
    <property type="nucleotide sequence ID" value="NZ_CP036269.1"/>
</dbReference>
<dbReference type="InterPro" id="IPR005650">
    <property type="entry name" value="BlaI_family"/>
</dbReference>
<gene>
    <name evidence="5" type="primary">blaI_8</name>
    <name evidence="5" type="ORF">Pan241w_37200</name>
</gene>
<dbReference type="PIRSF" id="PIRSF019455">
    <property type="entry name" value="CopR_AtkY"/>
    <property type="match status" value="1"/>
</dbReference>
<dbReference type="Pfam" id="PF03965">
    <property type="entry name" value="Penicillinase_R"/>
    <property type="match status" value="1"/>
</dbReference>
<evidence type="ECO:0000256" key="1">
    <source>
        <dbReference type="ARBA" id="ARBA00011046"/>
    </source>
</evidence>
<proteinExistence type="inferred from homology"/>
<evidence type="ECO:0000256" key="2">
    <source>
        <dbReference type="ARBA" id="ARBA00023015"/>
    </source>
</evidence>
<dbReference type="Gene3D" id="1.10.4040.10">
    <property type="entry name" value="Penicillinase repressor domain"/>
    <property type="match status" value="1"/>
</dbReference>
<dbReference type="InterPro" id="IPR036388">
    <property type="entry name" value="WH-like_DNA-bd_sf"/>
</dbReference>